<evidence type="ECO:0000313" key="1">
    <source>
        <dbReference type="EMBL" id="CAJ1070364.1"/>
    </source>
</evidence>
<protein>
    <submittedName>
        <fullName evidence="1">Uncharacterized protein</fullName>
    </submittedName>
</protein>
<dbReference type="AlphaFoldDB" id="A0AAV1GBL9"/>
<sequence length="103" mass="11836">MGSLVGLAKLFRTSAQLVRNDRITRGSDSVQYVHLKDPVVMNESFANDTTLREKRLGTAEWRWSLKVGREKKGERRKTGKGRYNRIGGRTVDYLRFKSCSKTN</sequence>
<dbReference type="EMBL" id="OY660876">
    <property type="protein sequence ID" value="CAJ1070364.1"/>
    <property type="molecule type" value="Genomic_DNA"/>
</dbReference>
<name>A0AAV1GBL9_XYRNO</name>
<dbReference type="Proteomes" id="UP001178508">
    <property type="component" value="Chromosome 13"/>
</dbReference>
<gene>
    <name evidence="1" type="ORF">XNOV1_A003996</name>
</gene>
<evidence type="ECO:0000313" key="2">
    <source>
        <dbReference type="Proteomes" id="UP001178508"/>
    </source>
</evidence>
<organism evidence="1 2">
    <name type="scientific">Xyrichtys novacula</name>
    <name type="common">Pearly razorfish</name>
    <name type="synonym">Hemipteronotus novacula</name>
    <dbReference type="NCBI Taxonomy" id="13765"/>
    <lineage>
        <taxon>Eukaryota</taxon>
        <taxon>Metazoa</taxon>
        <taxon>Chordata</taxon>
        <taxon>Craniata</taxon>
        <taxon>Vertebrata</taxon>
        <taxon>Euteleostomi</taxon>
        <taxon>Actinopterygii</taxon>
        <taxon>Neopterygii</taxon>
        <taxon>Teleostei</taxon>
        <taxon>Neoteleostei</taxon>
        <taxon>Acanthomorphata</taxon>
        <taxon>Eupercaria</taxon>
        <taxon>Labriformes</taxon>
        <taxon>Labridae</taxon>
        <taxon>Xyrichtys</taxon>
    </lineage>
</organism>
<proteinExistence type="predicted"/>
<accession>A0AAV1GBL9</accession>
<reference evidence="1" key="1">
    <citation type="submission" date="2023-08" db="EMBL/GenBank/DDBJ databases">
        <authorList>
            <person name="Alioto T."/>
            <person name="Alioto T."/>
            <person name="Gomez Garrido J."/>
        </authorList>
    </citation>
    <scope>NUCLEOTIDE SEQUENCE</scope>
</reference>
<keyword evidence="2" id="KW-1185">Reference proteome</keyword>